<protein>
    <submittedName>
        <fullName evidence="1">Uncharacterized protein</fullName>
    </submittedName>
</protein>
<gene>
    <name evidence="1" type="ORF">CLIB1444_03S06128</name>
</gene>
<sequence length="148" mass="17398">MDRFKNTTFHRENQPTPKPKPKPKSKGYLTPTKEEARSDFIKELVQTGKANWKIAPSDLKRRYNGIYMILLAIPVVLVTSVELYRRLEGKSTKKIQQGEILDNGEVRKFDELEKYKVEKQSWSYRLFGKDFFLDGFTSKTMKDESKEK</sequence>
<dbReference type="Proteomes" id="UP001152531">
    <property type="component" value="Unassembled WGS sequence"/>
</dbReference>
<name>A0ACA9Y621_9ASCO</name>
<comment type="caution">
    <text evidence="1">The sequence shown here is derived from an EMBL/GenBank/DDBJ whole genome shotgun (WGS) entry which is preliminary data.</text>
</comment>
<keyword evidence="2" id="KW-1185">Reference proteome</keyword>
<reference evidence="1" key="1">
    <citation type="submission" date="2022-06" db="EMBL/GenBank/DDBJ databases">
        <authorList>
            <person name="Legras J.-L."/>
            <person name="Devillers H."/>
            <person name="Grondin C."/>
        </authorList>
    </citation>
    <scope>NUCLEOTIDE SEQUENCE</scope>
    <source>
        <strain evidence="1">CLIB 1444</strain>
    </source>
</reference>
<organism evidence="1 2">
    <name type="scientific">[Candida] jaroonii</name>
    <dbReference type="NCBI Taxonomy" id="467808"/>
    <lineage>
        <taxon>Eukaryota</taxon>
        <taxon>Fungi</taxon>
        <taxon>Dikarya</taxon>
        <taxon>Ascomycota</taxon>
        <taxon>Saccharomycotina</taxon>
        <taxon>Pichiomycetes</taxon>
        <taxon>Debaryomycetaceae</taxon>
        <taxon>Yamadazyma</taxon>
    </lineage>
</organism>
<evidence type="ECO:0000313" key="1">
    <source>
        <dbReference type="EMBL" id="CAH6720177.1"/>
    </source>
</evidence>
<accession>A0ACA9Y621</accession>
<proteinExistence type="predicted"/>
<evidence type="ECO:0000313" key="2">
    <source>
        <dbReference type="Proteomes" id="UP001152531"/>
    </source>
</evidence>
<dbReference type="EMBL" id="CALSDN010000003">
    <property type="protein sequence ID" value="CAH6720177.1"/>
    <property type="molecule type" value="Genomic_DNA"/>
</dbReference>